<comment type="cofactor">
    <cofactor evidence="8">
        <name>[2Fe-2S] cluster</name>
        <dbReference type="ChEBI" id="CHEBI:190135"/>
    </cofactor>
</comment>
<keyword evidence="5" id="KW-0249">Electron transport</keyword>
<protein>
    <recommendedName>
        <fullName evidence="11">FAD-binding FR-type domain-containing protein</fullName>
    </recommendedName>
</protein>
<evidence type="ECO:0000256" key="6">
    <source>
        <dbReference type="ARBA" id="ARBA00023004"/>
    </source>
</evidence>
<dbReference type="GO" id="GO:0050660">
    <property type="term" value="F:flavin adenine dinucleotide binding"/>
    <property type="evidence" value="ECO:0007669"/>
    <property type="project" value="InterPro"/>
</dbReference>
<evidence type="ECO:0000256" key="5">
    <source>
        <dbReference type="ARBA" id="ARBA00022982"/>
    </source>
</evidence>
<evidence type="ECO:0000313" key="12">
    <source>
        <dbReference type="EMBL" id="TMQ69326.1"/>
    </source>
</evidence>
<dbReference type="InterPro" id="IPR012165">
    <property type="entry name" value="Cyt_c3_hydrogenase_gsu"/>
</dbReference>
<evidence type="ECO:0000256" key="1">
    <source>
        <dbReference type="ARBA" id="ARBA00006422"/>
    </source>
</evidence>
<evidence type="ECO:0000313" key="13">
    <source>
        <dbReference type="Proteomes" id="UP000319771"/>
    </source>
</evidence>
<evidence type="ECO:0000256" key="2">
    <source>
        <dbReference type="ARBA" id="ARBA00022448"/>
    </source>
</evidence>
<organism evidence="12 13">
    <name type="scientific">Eiseniibacteriota bacterium</name>
    <dbReference type="NCBI Taxonomy" id="2212470"/>
    <lineage>
        <taxon>Bacteria</taxon>
        <taxon>Candidatus Eiseniibacteriota</taxon>
    </lineage>
</organism>
<feature type="binding site" evidence="10">
    <location>
        <position position="268"/>
    </location>
    <ligand>
        <name>[2Fe-2S] cluster</name>
        <dbReference type="ChEBI" id="CHEBI:190135"/>
    </ligand>
</feature>
<comment type="cofactor">
    <cofactor evidence="9">
        <name>FAD</name>
        <dbReference type="ChEBI" id="CHEBI:57692"/>
    </cofactor>
    <text evidence="9">Binds 1 FAD per subunit.</text>
</comment>
<accession>A0A538U086</accession>
<dbReference type="InterPro" id="IPR001433">
    <property type="entry name" value="OxRdtase_FAD/NAD-bd"/>
</dbReference>
<dbReference type="InterPro" id="IPR037117">
    <property type="entry name" value="Dihydroorotate_DH_ele_sf"/>
</dbReference>
<evidence type="ECO:0000256" key="9">
    <source>
        <dbReference type="PIRSR" id="PIRSR006816-1"/>
    </source>
</evidence>
<keyword evidence="7 10" id="KW-0411">Iron-sulfur</keyword>
<feature type="binding site" evidence="10">
    <location>
        <position position="263"/>
    </location>
    <ligand>
        <name>[2Fe-2S] cluster</name>
        <dbReference type="ChEBI" id="CHEBI:190135"/>
    </ligand>
</feature>
<keyword evidence="9" id="KW-0274">FAD</keyword>
<dbReference type="PIRSF" id="PIRSF006816">
    <property type="entry name" value="Cyc3_hyd_g"/>
    <property type="match status" value="1"/>
</dbReference>
<dbReference type="GO" id="GO:0046872">
    <property type="term" value="F:metal ion binding"/>
    <property type="evidence" value="ECO:0007669"/>
    <property type="project" value="UniProtKB-KW"/>
</dbReference>
<evidence type="ECO:0000256" key="10">
    <source>
        <dbReference type="PIRSR" id="PIRSR006816-2"/>
    </source>
</evidence>
<feature type="binding site" evidence="9">
    <location>
        <begin position="86"/>
        <end position="89"/>
    </location>
    <ligand>
        <name>FAD</name>
        <dbReference type="ChEBI" id="CHEBI:57692"/>
    </ligand>
</feature>
<evidence type="ECO:0000256" key="8">
    <source>
        <dbReference type="ARBA" id="ARBA00034078"/>
    </source>
</evidence>
<evidence type="ECO:0000256" key="4">
    <source>
        <dbReference type="ARBA" id="ARBA00022723"/>
    </source>
</evidence>
<dbReference type="EMBL" id="VBPB01000320">
    <property type="protein sequence ID" value="TMQ69326.1"/>
    <property type="molecule type" value="Genomic_DNA"/>
</dbReference>
<dbReference type="Pfam" id="PF00175">
    <property type="entry name" value="NAD_binding_1"/>
    <property type="match status" value="1"/>
</dbReference>
<evidence type="ECO:0000259" key="11">
    <source>
        <dbReference type="PROSITE" id="PS51384"/>
    </source>
</evidence>
<comment type="cofactor">
    <cofactor evidence="10">
        <name>[2Fe-2S] cluster</name>
        <dbReference type="ChEBI" id="CHEBI:190135"/>
    </cofactor>
    <text evidence="10">Binds 1 [2Fe-2S] cluster per subunit.</text>
</comment>
<keyword evidence="6 10" id="KW-0408">Iron</keyword>
<dbReference type="Proteomes" id="UP000319771">
    <property type="component" value="Unassembled WGS sequence"/>
</dbReference>
<dbReference type="Gene3D" id="2.40.30.10">
    <property type="entry name" value="Translation factors"/>
    <property type="match status" value="1"/>
</dbReference>
<dbReference type="InterPro" id="IPR017938">
    <property type="entry name" value="Riboflavin_synthase-like_b-brl"/>
</dbReference>
<dbReference type="SUPFAM" id="SSF63380">
    <property type="entry name" value="Riboflavin synthase domain-like"/>
    <property type="match status" value="1"/>
</dbReference>
<dbReference type="GO" id="GO:0006221">
    <property type="term" value="P:pyrimidine nucleotide biosynthetic process"/>
    <property type="evidence" value="ECO:0007669"/>
    <property type="project" value="InterPro"/>
</dbReference>
<dbReference type="PANTHER" id="PTHR43513:SF3">
    <property type="entry name" value="DIHYDROOROTATE DEHYDROGENASE B (NAD(+)), ELECTRON TRANSFER SUBUNIT-RELATED"/>
    <property type="match status" value="1"/>
</dbReference>
<keyword evidence="2" id="KW-0813">Transport</keyword>
<feature type="domain" description="FAD-binding FR-type" evidence="11">
    <location>
        <begin position="35"/>
        <end position="137"/>
    </location>
</feature>
<keyword evidence="3 10" id="KW-0001">2Fe-2S</keyword>
<dbReference type="Gene3D" id="2.10.240.10">
    <property type="entry name" value="Dihydroorotate dehydrogenase, electron transfer subunit"/>
    <property type="match status" value="1"/>
</dbReference>
<dbReference type="AlphaFoldDB" id="A0A538U086"/>
<evidence type="ECO:0000256" key="7">
    <source>
        <dbReference type="ARBA" id="ARBA00023014"/>
    </source>
</evidence>
<dbReference type="InterPro" id="IPR050353">
    <property type="entry name" value="PyrK_electron_transfer"/>
</dbReference>
<dbReference type="InterPro" id="IPR017927">
    <property type="entry name" value="FAD-bd_FR_type"/>
</dbReference>
<sequence>MSRRERARPARGGYRPARIPVATAAAPPALAKTAWRQAEARVTLHRDAGAGHRWLELAMPRAFPLPGAGQFVQLLLEAPAPVLLPRPMSVALVRRAAAGPVLGFLYAPVGDGTRALAALDVDDRVLVLGPLGRGFPLEVEGVPVLIAGGRGVAPLLFAAETLERQGRRCEFLFGARDAAHLVALAETRRRLDRMGGRLHLATDDGSRGVHGTVLELLDRIAPHLPAPRVIHACGPHPMLAAIARWGLRHSVPTFLAMESIMACGTGVCRGCPLPRSESERRRLSRARAPLPSLYGNPEFAMCCTDGPVFAAHALDWERLG</sequence>
<feature type="binding site" evidence="9">
    <location>
        <begin position="112"/>
        <end position="113"/>
    </location>
    <ligand>
        <name>FAD</name>
        <dbReference type="ChEBI" id="CHEBI:57692"/>
    </ligand>
</feature>
<dbReference type="GO" id="GO:0016491">
    <property type="term" value="F:oxidoreductase activity"/>
    <property type="evidence" value="ECO:0007669"/>
    <property type="project" value="InterPro"/>
</dbReference>
<evidence type="ECO:0000256" key="3">
    <source>
        <dbReference type="ARBA" id="ARBA00022714"/>
    </source>
</evidence>
<dbReference type="PROSITE" id="PS51384">
    <property type="entry name" value="FAD_FR"/>
    <property type="match status" value="1"/>
</dbReference>
<comment type="caution">
    <text evidence="12">The sequence shown here is derived from an EMBL/GenBank/DDBJ whole genome shotgun (WGS) entry which is preliminary data.</text>
</comment>
<feature type="binding site" evidence="10">
    <location>
        <position position="271"/>
    </location>
    <ligand>
        <name>[2Fe-2S] cluster</name>
        <dbReference type="ChEBI" id="CHEBI:190135"/>
    </ligand>
</feature>
<dbReference type="InterPro" id="IPR039261">
    <property type="entry name" value="FNR_nucleotide-bd"/>
</dbReference>
<keyword evidence="4 10" id="KW-0479">Metal-binding</keyword>
<dbReference type="PANTHER" id="PTHR43513">
    <property type="entry name" value="DIHYDROOROTATE DEHYDROGENASE B (NAD(+)), ELECTRON TRANSFER SUBUNIT"/>
    <property type="match status" value="1"/>
</dbReference>
<dbReference type="GO" id="GO:0051537">
    <property type="term" value="F:2 iron, 2 sulfur cluster binding"/>
    <property type="evidence" value="ECO:0007669"/>
    <property type="project" value="UniProtKB-KW"/>
</dbReference>
<comment type="similarity">
    <text evidence="1">Belongs to the PyrK family.</text>
</comment>
<keyword evidence="9" id="KW-0285">Flavoprotein</keyword>
<dbReference type="SUPFAM" id="SSF52343">
    <property type="entry name" value="Ferredoxin reductase-like, C-terminal NADP-linked domain"/>
    <property type="match status" value="1"/>
</dbReference>
<proteinExistence type="inferred from homology"/>
<dbReference type="Gene3D" id="3.40.50.80">
    <property type="entry name" value="Nucleotide-binding domain of ferredoxin-NADP reductase (FNR) module"/>
    <property type="match status" value="1"/>
</dbReference>
<reference evidence="12 13" key="1">
    <citation type="journal article" date="2019" name="Nat. Microbiol.">
        <title>Mediterranean grassland soil C-N compound turnover is dependent on rainfall and depth, and is mediated by genomically divergent microorganisms.</title>
        <authorList>
            <person name="Diamond S."/>
            <person name="Andeer P.F."/>
            <person name="Li Z."/>
            <person name="Crits-Christoph A."/>
            <person name="Burstein D."/>
            <person name="Anantharaman K."/>
            <person name="Lane K.R."/>
            <person name="Thomas B.C."/>
            <person name="Pan C."/>
            <person name="Northen T.R."/>
            <person name="Banfield J.F."/>
        </authorList>
    </citation>
    <scope>NUCLEOTIDE SEQUENCE [LARGE SCALE GENOMIC DNA]</scope>
    <source>
        <strain evidence="12">WS_11</strain>
    </source>
</reference>
<feature type="binding site" evidence="10">
    <location>
        <position position="303"/>
    </location>
    <ligand>
        <name>[2Fe-2S] cluster</name>
        <dbReference type="ChEBI" id="CHEBI:190135"/>
    </ligand>
</feature>
<name>A0A538U086_UNCEI</name>
<gene>
    <name evidence="12" type="ORF">E6K81_15190</name>
</gene>